<dbReference type="HOGENOM" id="CLU_019602_9_0_4"/>
<gene>
    <name evidence="3" type="ORF">HMPREF9439_00600</name>
</gene>
<dbReference type="InterPro" id="IPR001638">
    <property type="entry name" value="Solute-binding_3/MltF_N"/>
</dbReference>
<evidence type="ECO:0000313" key="3">
    <source>
        <dbReference type="EMBL" id="EGG56670.1"/>
    </source>
</evidence>
<dbReference type="AlphaFoldDB" id="F3QI53"/>
<dbReference type="EMBL" id="AFBP01000014">
    <property type="protein sequence ID" value="EGG56670.1"/>
    <property type="molecule type" value="Genomic_DNA"/>
</dbReference>
<dbReference type="SUPFAM" id="SSF53850">
    <property type="entry name" value="Periplasmic binding protein-like II"/>
    <property type="match status" value="1"/>
</dbReference>
<dbReference type="PANTHER" id="PTHR35936">
    <property type="entry name" value="MEMBRANE-BOUND LYTIC MUREIN TRANSGLYCOSYLASE F"/>
    <property type="match status" value="1"/>
</dbReference>
<keyword evidence="1" id="KW-0732">Signal</keyword>
<keyword evidence="4" id="KW-1185">Reference proteome</keyword>
<organism evidence="3 4">
    <name type="scientific">Parasutterella excrementihominis YIT 11859</name>
    <dbReference type="NCBI Taxonomy" id="762966"/>
    <lineage>
        <taxon>Bacteria</taxon>
        <taxon>Pseudomonadati</taxon>
        <taxon>Pseudomonadota</taxon>
        <taxon>Betaproteobacteria</taxon>
        <taxon>Burkholderiales</taxon>
        <taxon>Sutterellaceae</taxon>
        <taxon>Parasutterella</taxon>
    </lineage>
</organism>
<protein>
    <submittedName>
        <fullName evidence="3">Putative cyclohexadienyl dehydratase</fullName>
    </submittedName>
</protein>
<evidence type="ECO:0000256" key="1">
    <source>
        <dbReference type="ARBA" id="ARBA00022729"/>
    </source>
</evidence>
<name>F3QI53_9BURK</name>
<evidence type="ECO:0000259" key="2">
    <source>
        <dbReference type="SMART" id="SM00062"/>
    </source>
</evidence>
<dbReference type="eggNOG" id="COG0834">
    <property type="taxonomic scope" value="Bacteria"/>
</dbReference>
<sequence>MMGFIFVLDGFESYTESIKPRLGELIKMKHGKLVTSILVLSLAAVTAAFASMAEARSLEQIKVSGELLVGSTGDYKPMSYLNKETGKYEGFDAEMAQSLAKYLGVKLKYVPTTWKTLQADTMADKFDVAMSGITVTDARKKVMTMSDGYLTFGKTILVTKNKAGQFKELNDVNQPTVRVMYNPGGTNEKFAKEMTPKAQLMMHEHNAEIPGLVGEGKADVMITETMEARRYAKDNPKVAAPLVDKPFTENHFGILMKQGYPKLEAAVNDWMKTIKDNGTMAKWEDQYIK</sequence>
<proteinExistence type="predicted"/>
<feature type="domain" description="Solute-binding protein family 3/N-terminal" evidence="2">
    <location>
        <begin position="66"/>
        <end position="289"/>
    </location>
</feature>
<dbReference type="Proteomes" id="UP000005156">
    <property type="component" value="Unassembled WGS sequence"/>
</dbReference>
<dbReference type="Pfam" id="PF00497">
    <property type="entry name" value="SBP_bac_3"/>
    <property type="match status" value="1"/>
</dbReference>
<evidence type="ECO:0000313" key="4">
    <source>
        <dbReference type="Proteomes" id="UP000005156"/>
    </source>
</evidence>
<reference evidence="3 4" key="1">
    <citation type="submission" date="2011-02" db="EMBL/GenBank/DDBJ databases">
        <authorList>
            <person name="Weinstock G."/>
            <person name="Sodergren E."/>
            <person name="Clifton S."/>
            <person name="Fulton L."/>
            <person name="Fulton B."/>
            <person name="Courtney L."/>
            <person name="Fronick C."/>
            <person name="Harrison M."/>
            <person name="Strong C."/>
            <person name="Farmer C."/>
            <person name="Delahaunty K."/>
            <person name="Markovic C."/>
            <person name="Hall O."/>
            <person name="Minx P."/>
            <person name="Tomlinson C."/>
            <person name="Mitreva M."/>
            <person name="Hou S."/>
            <person name="Chen J."/>
            <person name="Wollam A."/>
            <person name="Pepin K.H."/>
            <person name="Johnson M."/>
            <person name="Bhonagiri V."/>
            <person name="Zhang X."/>
            <person name="Suruliraj S."/>
            <person name="Warren W."/>
            <person name="Chinwalla A."/>
            <person name="Mardis E.R."/>
            <person name="Wilson R.K."/>
        </authorList>
    </citation>
    <scope>NUCLEOTIDE SEQUENCE [LARGE SCALE GENOMIC DNA]</scope>
    <source>
        <strain evidence="3 4">YIT 11859</strain>
    </source>
</reference>
<accession>F3QI53</accession>
<dbReference type="Gene3D" id="3.40.190.10">
    <property type="entry name" value="Periplasmic binding protein-like II"/>
    <property type="match status" value="2"/>
</dbReference>
<dbReference type="PANTHER" id="PTHR35936:SF19">
    <property type="entry name" value="AMINO-ACID-BINDING PROTEIN YXEM-RELATED"/>
    <property type="match status" value="1"/>
</dbReference>
<comment type="caution">
    <text evidence="3">The sequence shown here is derived from an EMBL/GenBank/DDBJ whole genome shotgun (WGS) entry which is preliminary data.</text>
</comment>
<dbReference type="SMART" id="SM00062">
    <property type="entry name" value="PBPb"/>
    <property type="match status" value="1"/>
</dbReference>